<keyword evidence="7 10" id="KW-0560">Oxidoreductase</keyword>
<dbReference type="NCBIfam" id="TIGR01771">
    <property type="entry name" value="L-LDH-NAD"/>
    <property type="match status" value="1"/>
</dbReference>
<dbReference type="PRINTS" id="PR00086">
    <property type="entry name" value="LLDHDRGNASE"/>
</dbReference>
<comment type="subunit">
    <text evidence="3 10">Homotetramer.</text>
</comment>
<feature type="binding site" evidence="10">
    <location>
        <position position="85"/>
    </location>
    <ligand>
        <name>substrate</name>
    </ligand>
</feature>
<evidence type="ECO:0000313" key="16">
    <source>
        <dbReference type="Proteomes" id="UP000002453"/>
    </source>
</evidence>
<gene>
    <name evidence="10" type="primary">ldh</name>
    <name evidence="15" type="ordered locus">THA_1478</name>
</gene>
<evidence type="ECO:0000313" key="15">
    <source>
        <dbReference type="EMBL" id="ACJ75921.1"/>
    </source>
</evidence>
<dbReference type="EMBL" id="CP001185">
    <property type="protein sequence ID" value="ACJ75921.1"/>
    <property type="molecule type" value="Genomic_DNA"/>
</dbReference>
<evidence type="ECO:0000259" key="14">
    <source>
        <dbReference type="Pfam" id="PF02866"/>
    </source>
</evidence>
<dbReference type="PANTHER" id="PTHR43128:SF16">
    <property type="entry name" value="L-LACTATE DEHYDROGENASE"/>
    <property type="match status" value="1"/>
</dbReference>
<feature type="active site" description="Proton acceptor" evidence="10 11">
    <location>
        <position position="172"/>
    </location>
</feature>
<evidence type="ECO:0000256" key="3">
    <source>
        <dbReference type="ARBA" id="ARBA00011881"/>
    </source>
</evidence>
<protein>
    <recommendedName>
        <fullName evidence="5 10">L-lactate dehydrogenase</fullName>
        <shortName evidence="10">L-LDH</shortName>
        <ecNumber evidence="4 10">1.1.1.27</ecNumber>
    </recommendedName>
</protein>
<keyword evidence="6 10" id="KW-0021">Allosteric enzyme</keyword>
<comment type="pathway">
    <text evidence="1 10">Fermentation; pyruvate fermentation to lactate; (S)-lactate from pyruvate: step 1/1.</text>
</comment>
<feature type="binding site" evidence="10">
    <location>
        <begin position="117"/>
        <end position="120"/>
    </location>
    <ligand>
        <name>substrate</name>
    </ligand>
</feature>
<evidence type="ECO:0000256" key="9">
    <source>
        <dbReference type="ARBA" id="ARBA00049258"/>
    </source>
</evidence>
<dbReference type="RefSeq" id="WP_004101959.1">
    <property type="nucleotide sequence ID" value="NC_011653.1"/>
</dbReference>
<dbReference type="EC" id="1.1.1.27" evidence="4 10"/>
<dbReference type="CDD" id="cd05292">
    <property type="entry name" value="LDH_2"/>
    <property type="match status" value="1"/>
</dbReference>
<evidence type="ECO:0000256" key="5">
    <source>
        <dbReference type="ARBA" id="ARBA00016495"/>
    </source>
</evidence>
<feature type="binding site" evidence="10">
    <location>
        <position position="226"/>
    </location>
    <ligand>
        <name>substrate</name>
    </ligand>
</feature>
<feature type="binding site" evidence="10">
    <location>
        <position position="140"/>
    </location>
    <ligand>
        <name>NAD(+)</name>
        <dbReference type="ChEBI" id="CHEBI:57540"/>
    </ligand>
</feature>
<dbReference type="HOGENOM" id="CLU_045401_1_1_0"/>
<evidence type="ECO:0000256" key="8">
    <source>
        <dbReference type="ARBA" id="ARBA00023027"/>
    </source>
</evidence>
<evidence type="ECO:0000256" key="6">
    <source>
        <dbReference type="ARBA" id="ARBA00022533"/>
    </source>
</evidence>
<dbReference type="KEGG" id="taf:THA_1478"/>
<feature type="binding site" evidence="10">
    <location>
        <begin position="145"/>
        <end position="148"/>
    </location>
    <ligand>
        <name>substrate</name>
    </ligand>
</feature>
<proteinExistence type="inferred from homology"/>
<dbReference type="Gene3D" id="3.40.50.720">
    <property type="entry name" value="NAD(P)-binding Rossmann-like Domain"/>
    <property type="match status" value="1"/>
</dbReference>
<dbReference type="PIRSF" id="PIRSF000102">
    <property type="entry name" value="Lac_mal_DH"/>
    <property type="match status" value="1"/>
</dbReference>
<comment type="similarity">
    <text evidence="2 10">Belongs to the LDH/MDH superfamily. LDH family.</text>
</comment>
<dbReference type="STRING" id="484019.THA_1478"/>
<evidence type="ECO:0000256" key="7">
    <source>
        <dbReference type="ARBA" id="ARBA00023002"/>
    </source>
</evidence>
<evidence type="ECO:0000256" key="10">
    <source>
        <dbReference type="HAMAP-Rule" id="MF_00488"/>
    </source>
</evidence>
<dbReference type="OrthoDB" id="9802969at2"/>
<name>B7ID44_THEAB</name>
<keyword evidence="8 10" id="KW-0520">NAD</keyword>
<accession>B7ID44</accession>
<dbReference type="GO" id="GO:0005737">
    <property type="term" value="C:cytoplasm"/>
    <property type="evidence" value="ECO:0007669"/>
    <property type="project" value="UniProtKB-SubCell"/>
</dbReference>
<dbReference type="Gene3D" id="3.90.110.10">
    <property type="entry name" value="Lactate dehydrogenase/glycoside hydrolase, family 4, C-terminal"/>
    <property type="match status" value="1"/>
</dbReference>
<comment type="activity regulation">
    <text evidence="10">Allosterically activated by fructose 1,6-bisphosphate (FBP).</text>
</comment>
<feature type="binding site" evidence="10">
    <location>
        <position position="150"/>
    </location>
    <ligand>
        <name>beta-D-fructose 1,6-bisphosphate</name>
        <dbReference type="ChEBI" id="CHEBI:32966"/>
        <note>allosteric activator</note>
    </ligand>
</feature>
<organism evidence="15 16">
    <name type="scientific">Thermosipho africanus (strain TCF52B)</name>
    <dbReference type="NCBI Taxonomy" id="484019"/>
    <lineage>
        <taxon>Bacteria</taxon>
        <taxon>Thermotogati</taxon>
        <taxon>Thermotogota</taxon>
        <taxon>Thermotogae</taxon>
        <taxon>Thermotogales</taxon>
        <taxon>Fervidobacteriaceae</taxon>
        <taxon>Thermosipho</taxon>
    </lineage>
</organism>
<evidence type="ECO:0000256" key="11">
    <source>
        <dbReference type="PIRSR" id="PIRSR000102-1"/>
    </source>
</evidence>
<dbReference type="SUPFAM" id="SSF51735">
    <property type="entry name" value="NAD(P)-binding Rossmann-fold domains"/>
    <property type="match status" value="1"/>
</dbReference>
<feature type="modified residue" description="Phosphotyrosine" evidence="10">
    <location>
        <position position="217"/>
    </location>
</feature>
<dbReference type="InterPro" id="IPR036291">
    <property type="entry name" value="NAD(P)-bd_dom_sf"/>
</dbReference>
<evidence type="ECO:0000259" key="13">
    <source>
        <dbReference type="Pfam" id="PF00056"/>
    </source>
</evidence>
<keyword evidence="10" id="KW-0597">Phosphoprotein</keyword>
<dbReference type="eggNOG" id="COG0039">
    <property type="taxonomic scope" value="Bacteria"/>
</dbReference>
<evidence type="ECO:0000256" key="12">
    <source>
        <dbReference type="PIRSR" id="PIRSR000102-3"/>
    </source>
</evidence>
<evidence type="ECO:0000256" key="1">
    <source>
        <dbReference type="ARBA" id="ARBA00004843"/>
    </source>
</evidence>
<feature type="binding site" evidence="10">
    <location>
        <position position="165"/>
    </location>
    <ligand>
        <name>beta-D-fructose 1,6-bisphosphate</name>
        <dbReference type="ChEBI" id="CHEBI:32966"/>
        <note>allosteric activator</note>
    </ligand>
</feature>
<dbReference type="PANTHER" id="PTHR43128">
    <property type="entry name" value="L-2-HYDROXYCARBOXYLATE DEHYDROGENASE (NAD(P)(+))"/>
    <property type="match status" value="1"/>
</dbReference>
<dbReference type="Pfam" id="PF02866">
    <property type="entry name" value="Ldh_1_C"/>
    <property type="match status" value="1"/>
</dbReference>
<dbReference type="InterPro" id="IPR018177">
    <property type="entry name" value="L-lactate_DH_AS"/>
</dbReference>
<feature type="binding site" evidence="10">
    <location>
        <position position="37"/>
    </location>
    <ligand>
        <name>NAD(+)</name>
        <dbReference type="ChEBI" id="CHEBI:57540"/>
    </ligand>
</feature>
<feature type="binding site" evidence="10 12">
    <location>
        <position position="32"/>
    </location>
    <ligand>
        <name>NAD(+)</name>
        <dbReference type="ChEBI" id="CHEBI:57540"/>
    </ligand>
</feature>
<feature type="binding site" evidence="12">
    <location>
        <position position="92"/>
    </location>
    <ligand>
        <name>NAD(+)</name>
        <dbReference type="ChEBI" id="CHEBI:57540"/>
    </ligand>
</feature>
<dbReference type="GO" id="GO:0006089">
    <property type="term" value="P:lactate metabolic process"/>
    <property type="evidence" value="ECO:0007669"/>
    <property type="project" value="TreeGrafter"/>
</dbReference>
<dbReference type="Proteomes" id="UP000002453">
    <property type="component" value="Chromosome"/>
</dbReference>
<dbReference type="InterPro" id="IPR001557">
    <property type="entry name" value="L-lactate/malate_DH"/>
</dbReference>
<dbReference type="FunFam" id="3.40.50.720:FF:000018">
    <property type="entry name" value="Malate dehydrogenase"/>
    <property type="match status" value="1"/>
</dbReference>
<feature type="binding site" evidence="12">
    <location>
        <begin position="7"/>
        <end position="12"/>
    </location>
    <ligand>
        <name>NAD(+)</name>
        <dbReference type="ChEBI" id="CHEBI:57540"/>
    </ligand>
</feature>
<feature type="domain" description="Lactate/malate dehydrogenase C-terminal" evidence="14">
    <location>
        <begin position="142"/>
        <end position="301"/>
    </location>
</feature>
<dbReference type="GO" id="GO:0006096">
    <property type="term" value="P:glycolytic process"/>
    <property type="evidence" value="ECO:0007669"/>
    <property type="project" value="UniProtKB-UniRule"/>
</dbReference>
<feature type="binding site" evidence="10">
    <location>
        <begin position="76"/>
        <end position="77"/>
    </location>
    <ligand>
        <name>NAD(+)</name>
        <dbReference type="ChEBI" id="CHEBI:57540"/>
    </ligand>
</feature>
<feature type="binding site" evidence="10 12">
    <location>
        <begin position="115"/>
        <end position="117"/>
    </location>
    <ligand>
        <name>NAD(+)</name>
        <dbReference type="ChEBI" id="CHEBI:57540"/>
    </ligand>
</feature>
<evidence type="ECO:0000256" key="2">
    <source>
        <dbReference type="ARBA" id="ARBA00006054"/>
    </source>
</evidence>
<dbReference type="NCBIfam" id="NF004863">
    <property type="entry name" value="PRK06223.1"/>
    <property type="match status" value="1"/>
</dbReference>
<dbReference type="SMR" id="B7ID44"/>
<dbReference type="InterPro" id="IPR022383">
    <property type="entry name" value="Lactate/malate_DH_C"/>
</dbReference>
<dbReference type="SUPFAM" id="SSF56327">
    <property type="entry name" value="LDH C-terminal domain-like"/>
    <property type="match status" value="1"/>
</dbReference>
<comment type="catalytic activity">
    <reaction evidence="9 10">
        <text>(S)-lactate + NAD(+) = pyruvate + NADH + H(+)</text>
        <dbReference type="Rhea" id="RHEA:23444"/>
        <dbReference type="ChEBI" id="CHEBI:15361"/>
        <dbReference type="ChEBI" id="CHEBI:15378"/>
        <dbReference type="ChEBI" id="CHEBI:16651"/>
        <dbReference type="ChEBI" id="CHEBI:57540"/>
        <dbReference type="ChEBI" id="CHEBI:57945"/>
        <dbReference type="EC" id="1.1.1.27"/>
    </reaction>
</comment>
<reference evidence="15 16" key="1">
    <citation type="journal article" date="2009" name="J. Bacteriol.">
        <title>The genome of Thermosipho africanus TCF52B: lateral genetic connections to the Firmicutes and Archaea.</title>
        <authorList>
            <person name="Nesboe C.L."/>
            <person name="Bapteste E."/>
            <person name="Curtis B."/>
            <person name="Dahle H."/>
            <person name="Lopez P."/>
            <person name="Macleod D."/>
            <person name="Dlutek M."/>
            <person name="Bowman S."/>
            <person name="Zhaxybayeva O."/>
            <person name="Birkeland N.-K."/>
            <person name="Doolittle W.F."/>
        </authorList>
    </citation>
    <scope>NUCLEOTIDE SEQUENCE [LARGE SCALE GENOMIC DNA]</scope>
    <source>
        <strain evidence="15 16">TCF52B</strain>
    </source>
</reference>
<evidence type="ECO:0000256" key="4">
    <source>
        <dbReference type="ARBA" id="ARBA00012967"/>
    </source>
</evidence>
<keyword evidence="10" id="KW-0963">Cytoplasm</keyword>
<dbReference type="InterPro" id="IPR001236">
    <property type="entry name" value="Lactate/malate_DH_N"/>
</dbReference>
<comment type="caution">
    <text evidence="10">Lacks conserved residue(s) required for the propagation of feature annotation.</text>
</comment>
<comment type="subcellular location">
    <subcellularLocation>
        <location evidence="10">Cytoplasm</location>
    </subcellularLocation>
</comment>
<keyword evidence="16" id="KW-1185">Reference proteome</keyword>
<feature type="domain" description="Lactate/malate dehydrogenase N-terminal" evidence="13">
    <location>
        <begin position="1"/>
        <end position="139"/>
    </location>
</feature>
<dbReference type="InterPro" id="IPR011304">
    <property type="entry name" value="L-lactate_DH"/>
</dbReference>
<dbReference type="InterPro" id="IPR015955">
    <property type="entry name" value="Lactate_DH/Glyco_Ohase_4_C"/>
</dbReference>
<dbReference type="GO" id="GO:0004459">
    <property type="term" value="F:L-lactate dehydrogenase (NAD+) activity"/>
    <property type="evidence" value="ECO:0007669"/>
    <property type="project" value="UniProtKB-UniRule"/>
</dbReference>
<feature type="binding site" evidence="10">
    <location>
        <position position="11"/>
    </location>
    <ligand>
        <name>NAD(+)</name>
        <dbReference type="ChEBI" id="CHEBI:57540"/>
    </ligand>
</feature>
<dbReference type="UniPathway" id="UPA00554">
    <property type="reaction ID" value="UER00611"/>
</dbReference>
<dbReference type="AlphaFoldDB" id="B7ID44"/>
<comment type="function">
    <text evidence="10">Catalyzes the conversion of lactate to pyruvate.</text>
</comment>
<sequence length="303" mass="33788">MKISIVGAGRVGTSIAYSLLHRKIANEIVIIDKNYEKAYGEALDLYHGTSLLKRCNIYAGNFQDLKNSDIVIITAGAAQKVGETRLDLTKRNYEIIKEISKEIKKCANESIIINVTNPVDVLTYFLWKELDFPKNKVIGTGTILDTARFRALVSKQCGVSPASVHAYIVGEHGDSELMVWSSATIGGVNIKDFCKVCNRKNCRNLRDIFEETKNAAYTIIEKKGATNFAIGVVTAQLVESIFKDEKKVLTPSTYIDGIFIGFPAIVGKNGIERIIPIEMDEFEISLFENSKNIIRKQIEEIEL</sequence>
<dbReference type="NCBIfam" id="NF000824">
    <property type="entry name" value="PRK00066.1"/>
    <property type="match status" value="1"/>
</dbReference>
<dbReference type="HAMAP" id="MF_00488">
    <property type="entry name" value="Lactate_dehydrog"/>
    <property type="match status" value="1"/>
</dbReference>
<feature type="binding site" evidence="10">
    <location>
        <position position="79"/>
    </location>
    <ligand>
        <name>substrate</name>
    </ligand>
</feature>
<dbReference type="PROSITE" id="PS00064">
    <property type="entry name" value="L_LDH"/>
    <property type="match status" value="1"/>
</dbReference>
<dbReference type="Pfam" id="PF00056">
    <property type="entry name" value="Ldh_1_N"/>
    <property type="match status" value="1"/>
</dbReference>